<dbReference type="Gene3D" id="1.10.10.60">
    <property type="entry name" value="Homeodomain-like"/>
    <property type="match status" value="1"/>
</dbReference>
<keyword evidence="8" id="KW-1185">Reference proteome</keyword>
<evidence type="ECO:0000256" key="2">
    <source>
        <dbReference type="ARBA" id="ARBA00023125"/>
    </source>
</evidence>
<evidence type="ECO:0000256" key="3">
    <source>
        <dbReference type="ARBA" id="ARBA00023163"/>
    </source>
</evidence>
<dbReference type="Pfam" id="PF02909">
    <property type="entry name" value="TetR_C_1"/>
    <property type="match status" value="1"/>
</dbReference>
<feature type="DNA-binding region" description="H-T-H motif" evidence="4">
    <location>
        <begin position="64"/>
        <end position="83"/>
    </location>
</feature>
<dbReference type="Gene3D" id="1.10.357.10">
    <property type="entry name" value="Tetracycline Repressor, domain 2"/>
    <property type="match status" value="1"/>
</dbReference>
<dbReference type="GO" id="GO:0045892">
    <property type="term" value="P:negative regulation of DNA-templated transcription"/>
    <property type="evidence" value="ECO:0007669"/>
    <property type="project" value="InterPro"/>
</dbReference>
<dbReference type="GO" id="GO:0003700">
    <property type="term" value="F:DNA-binding transcription factor activity"/>
    <property type="evidence" value="ECO:0007669"/>
    <property type="project" value="TreeGrafter"/>
</dbReference>
<evidence type="ECO:0000256" key="5">
    <source>
        <dbReference type="SAM" id="MobiDB-lite"/>
    </source>
</evidence>
<sequence length="254" mass="28788">MQVRGYAPAMSEQPAVGEPGEENPPVKRGRGRPRKDSAFAPLSRERIAAAALEIAGAEGYAALTMHRLAAAVDATPRALYNYVADRREVVNMVIELFVAQSPFIELDPQHWERSLREIYHESRKAYRAYPLASLVPVEDSVQVDSGPRRTELMERLLDFYTKVGLSLQQALALTRSLEREVFGFVLQVDYYFDRNPAIGRTYVSRAVPEQWLDRYPQIQAPLSRQALTLPEQNSDELFEELIELRILAVRGMLA</sequence>
<reference evidence="7 8" key="1">
    <citation type="submission" date="2019-06" db="EMBL/GenBank/DDBJ databases">
        <title>Whole genome shotgun sequence of Glutamicibacter uratoxydans NBRC 15515.</title>
        <authorList>
            <person name="Hosoyama A."/>
            <person name="Uohara A."/>
            <person name="Ohji S."/>
            <person name="Ichikawa N."/>
        </authorList>
    </citation>
    <scope>NUCLEOTIDE SEQUENCE [LARGE SCALE GENOMIC DNA]</scope>
    <source>
        <strain evidence="7 8">NBRC 15515</strain>
    </source>
</reference>
<accession>A0A4Y4DM35</accession>
<dbReference type="InterPro" id="IPR001647">
    <property type="entry name" value="HTH_TetR"/>
</dbReference>
<evidence type="ECO:0000259" key="6">
    <source>
        <dbReference type="PROSITE" id="PS50977"/>
    </source>
</evidence>
<protein>
    <submittedName>
        <fullName evidence="7">TetR family transcriptional regulator</fullName>
    </submittedName>
</protein>
<dbReference type="InterPro" id="IPR036271">
    <property type="entry name" value="Tet_transcr_reg_TetR-rel_C_sf"/>
</dbReference>
<feature type="region of interest" description="Disordered" evidence="5">
    <location>
        <begin position="1"/>
        <end position="38"/>
    </location>
</feature>
<gene>
    <name evidence="7" type="ORF">AUR04nite_11990</name>
</gene>
<evidence type="ECO:0000313" key="8">
    <source>
        <dbReference type="Proteomes" id="UP000316612"/>
    </source>
</evidence>
<dbReference type="PROSITE" id="PS50977">
    <property type="entry name" value="HTH_TETR_2"/>
    <property type="match status" value="1"/>
</dbReference>
<keyword evidence="2 4" id="KW-0238">DNA-binding</keyword>
<dbReference type="InterPro" id="IPR050109">
    <property type="entry name" value="HTH-type_TetR-like_transc_reg"/>
</dbReference>
<evidence type="ECO:0000313" key="7">
    <source>
        <dbReference type="EMBL" id="GED05667.1"/>
    </source>
</evidence>
<evidence type="ECO:0000256" key="4">
    <source>
        <dbReference type="PROSITE-ProRule" id="PRU00335"/>
    </source>
</evidence>
<keyword evidence="1" id="KW-0805">Transcription regulation</keyword>
<proteinExistence type="predicted"/>
<evidence type="ECO:0000256" key="1">
    <source>
        <dbReference type="ARBA" id="ARBA00023015"/>
    </source>
</evidence>
<name>A0A4Y4DM35_GLUUR</name>
<dbReference type="GO" id="GO:0000976">
    <property type="term" value="F:transcription cis-regulatory region binding"/>
    <property type="evidence" value="ECO:0007669"/>
    <property type="project" value="TreeGrafter"/>
</dbReference>
<dbReference type="Proteomes" id="UP000316612">
    <property type="component" value="Unassembled WGS sequence"/>
</dbReference>
<dbReference type="Pfam" id="PF00440">
    <property type="entry name" value="TetR_N"/>
    <property type="match status" value="1"/>
</dbReference>
<keyword evidence="3" id="KW-0804">Transcription</keyword>
<dbReference type="InterPro" id="IPR009057">
    <property type="entry name" value="Homeodomain-like_sf"/>
</dbReference>
<organism evidence="7 8">
    <name type="scientific">Glutamicibacter uratoxydans</name>
    <name type="common">Arthrobacter uratoxydans</name>
    <dbReference type="NCBI Taxonomy" id="43667"/>
    <lineage>
        <taxon>Bacteria</taxon>
        <taxon>Bacillati</taxon>
        <taxon>Actinomycetota</taxon>
        <taxon>Actinomycetes</taxon>
        <taxon>Micrococcales</taxon>
        <taxon>Micrococcaceae</taxon>
        <taxon>Glutamicibacter</taxon>
    </lineage>
</organism>
<dbReference type="PANTHER" id="PTHR30055">
    <property type="entry name" value="HTH-TYPE TRANSCRIPTIONAL REGULATOR RUTR"/>
    <property type="match status" value="1"/>
</dbReference>
<dbReference type="SUPFAM" id="SSF48498">
    <property type="entry name" value="Tetracyclin repressor-like, C-terminal domain"/>
    <property type="match status" value="1"/>
</dbReference>
<dbReference type="EMBL" id="BJNY01000006">
    <property type="protein sequence ID" value="GED05667.1"/>
    <property type="molecule type" value="Genomic_DNA"/>
</dbReference>
<feature type="domain" description="HTH tetR-type" evidence="6">
    <location>
        <begin position="41"/>
        <end position="101"/>
    </location>
</feature>
<comment type="caution">
    <text evidence="7">The sequence shown here is derived from an EMBL/GenBank/DDBJ whole genome shotgun (WGS) entry which is preliminary data.</text>
</comment>
<dbReference type="PANTHER" id="PTHR30055:SF151">
    <property type="entry name" value="TRANSCRIPTIONAL REGULATORY PROTEIN"/>
    <property type="match status" value="1"/>
</dbReference>
<dbReference type="SUPFAM" id="SSF46689">
    <property type="entry name" value="Homeodomain-like"/>
    <property type="match status" value="1"/>
</dbReference>
<dbReference type="InterPro" id="IPR004111">
    <property type="entry name" value="Repressor_TetR_C"/>
</dbReference>
<dbReference type="AlphaFoldDB" id="A0A4Y4DM35"/>